<evidence type="ECO:0000313" key="9">
    <source>
        <dbReference type="EMBL" id="TCS74024.1"/>
    </source>
</evidence>
<dbReference type="PANTHER" id="PTHR43756:SF5">
    <property type="entry name" value="CHOLINE MONOOXYGENASE, CHLOROPLASTIC"/>
    <property type="match status" value="1"/>
</dbReference>
<dbReference type="Pfam" id="PF00355">
    <property type="entry name" value="Rieske"/>
    <property type="match status" value="1"/>
</dbReference>
<dbReference type="PRINTS" id="PR00090">
    <property type="entry name" value="RNGDIOXGNASE"/>
</dbReference>
<dbReference type="PROSITE" id="PS51296">
    <property type="entry name" value="RIESKE"/>
    <property type="match status" value="1"/>
</dbReference>
<dbReference type="InterPro" id="IPR017941">
    <property type="entry name" value="Rieske_2Fe-2S"/>
</dbReference>
<comment type="cofactor">
    <cofactor evidence="1">
        <name>Fe cation</name>
        <dbReference type="ChEBI" id="CHEBI:24875"/>
    </cofactor>
</comment>
<feature type="domain" description="Rieske" evidence="8">
    <location>
        <begin position="40"/>
        <end position="137"/>
    </location>
</feature>
<keyword evidence="3" id="KW-0001">2Fe-2S</keyword>
<keyword evidence="7" id="KW-0411">Iron-sulfur</keyword>
<protein>
    <submittedName>
        <fullName evidence="9">Phenylpropionate dioxygenase-like ring-hydroxylating dioxygenase large terminal subunit</fullName>
    </submittedName>
</protein>
<dbReference type="Gene3D" id="2.102.10.10">
    <property type="entry name" value="Rieske [2Fe-2S] iron-sulphur domain"/>
    <property type="match status" value="1"/>
</dbReference>
<organism evidence="9 10">
    <name type="scientific">Sulfuritortus calidifontis</name>
    <dbReference type="NCBI Taxonomy" id="1914471"/>
    <lineage>
        <taxon>Bacteria</taxon>
        <taxon>Pseudomonadati</taxon>
        <taxon>Pseudomonadota</taxon>
        <taxon>Betaproteobacteria</taxon>
        <taxon>Nitrosomonadales</taxon>
        <taxon>Thiobacillaceae</taxon>
        <taxon>Sulfuritortus</taxon>
    </lineage>
</organism>
<dbReference type="SUPFAM" id="SSF50022">
    <property type="entry name" value="ISP domain"/>
    <property type="match status" value="1"/>
</dbReference>
<sequence length="368" mass="42173">MSDLTRASVLTKTSPALSVDWYFDPKIYELEMQLLFRQGPGYVGHELMVPGLGDYQVLDWLSGGGKMLVRNDGGVELLSNVCRHRQALMLKGRGNAQHIVCPFHRWTYGLDGQLKGAPHFPNNPCLHLNKSQLQSWHGLLFNGRRDVLKDLSGMAAAADLDFSGFVYHSTVVTPYNFNWKTFIEVYLEDYHVVPYHPGLGNFVNCDDLKWEYGEWYSVQTVGVNNHLARAGSAVYGQWHEQVKRYYEGKDPAHGAIWLTYYPNIMVEWYPHTLVVSHIVPTGIESCLNVVEYYYPEDIALFEPEFVAAEQAAYRETAIEDDDICYGMHKGRRALYEQGISQEGPYQSPMEDGMVHFHEFLRRQIEPHL</sequence>
<dbReference type="GO" id="GO:0051213">
    <property type="term" value="F:dioxygenase activity"/>
    <property type="evidence" value="ECO:0007669"/>
    <property type="project" value="UniProtKB-KW"/>
</dbReference>
<keyword evidence="6" id="KW-0408">Iron</keyword>
<evidence type="ECO:0000259" key="8">
    <source>
        <dbReference type="PROSITE" id="PS51296"/>
    </source>
</evidence>
<dbReference type="PANTHER" id="PTHR43756">
    <property type="entry name" value="CHOLINE MONOOXYGENASE, CHLOROPLASTIC"/>
    <property type="match status" value="1"/>
</dbReference>
<accession>A0A4R3JZ72</accession>
<keyword evidence="9" id="KW-0223">Dioxygenase</keyword>
<dbReference type="SUPFAM" id="SSF55961">
    <property type="entry name" value="Bet v1-like"/>
    <property type="match status" value="1"/>
</dbReference>
<evidence type="ECO:0000256" key="7">
    <source>
        <dbReference type="ARBA" id="ARBA00023014"/>
    </source>
</evidence>
<reference evidence="9 10" key="1">
    <citation type="submission" date="2019-03" db="EMBL/GenBank/DDBJ databases">
        <title>Genomic Encyclopedia of Type Strains, Phase IV (KMG-IV): sequencing the most valuable type-strain genomes for metagenomic binning, comparative biology and taxonomic classification.</title>
        <authorList>
            <person name="Goeker M."/>
        </authorList>
    </citation>
    <scope>NUCLEOTIDE SEQUENCE [LARGE SCALE GENOMIC DNA]</scope>
    <source>
        <strain evidence="9 10">DSM 103923</strain>
    </source>
</reference>
<evidence type="ECO:0000256" key="1">
    <source>
        <dbReference type="ARBA" id="ARBA00001962"/>
    </source>
</evidence>
<keyword evidence="5" id="KW-0560">Oxidoreductase</keyword>
<dbReference type="GO" id="GO:0051537">
    <property type="term" value="F:2 iron, 2 sulfur cluster binding"/>
    <property type="evidence" value="ECO:0007669"/>
    <property type="project" value="UniProtKB-KW"/>
</dbReference>
<dbReference type="AlphaFoldDB" id="A0A4R3JZ72"/>
<evidence type="ECO:0000256" key="6">
    <source>
        <dbReference type="ARBA" id="ARBA00023004"/>
    </source>
</evidence>
<proteinExistence type="inferred from homology"/>
<dbReference type="InterPro" id="IPR001663">
    <property type="entry name" value="Rng_hydr_dOase-A"/>
</dbReference>
<dbReference type="RefSeq" id="WP_126459285.1">
    <property type="nucleotide sequence ID" value="NZ_AP018721.1"/>
</dbReference>
<evidence type="ECO:0000256" key="3">
    <source>
        <dbReference type="ARBA" id="ARBA00022714"/>
    </source>
</evidence>
<comment type="similarity">
    <text evidence="2">Belongs to the bacterial ring-hydroxylating dioxygenase alpha subunit family.</text>
</comment>
<gene>
    <name evidence="9" type="ORF">EDC61_101248</name>
</gene>
<evidence type="ECO:0000256" key="4">
    <source>
        <dbReference type="ARBA" id="ARBA00022723"/>
    </source>
</evidence>
<dbReference type="OrthoDB" id="9769355at2"/>
<keyword evidence="10" id="KW-1185">Reference proteome</keyword>
<dbReference type="InterPro" id="IPR015879">
    <property type="entry name" value="Ring_hydroxy_dOase_asu_C_dom"/>
</dbReference>
<evidence type="ECO:0000256" key="2">
    <source>
        <dbReference type="ARBA" id="ARBA00008751"/>
    </source>
</evidence>
<name>A0A4R3JZ72_9PROT</name>
<evidence type="ECO:0000313" key="10">
    <source>
        <dbReference type="Proteomes" id="UP000295135"/>
    </source>
</evidence>
<dbReference type="InterPro" id="IPR036922">
    <property type="entry name" value="Rieske_2Fe-2S_sf"/>
</dbReference>
<dbReference type="Gene3D" id="3.90.380.10">
    <property type="entry name" value="Naphthalene 1,2-dioxygenase Alpha Subunit, Chain A, domain 1"/>
    <property type="match status" value="1"/>
</dbReference>
<dbReference type="GO" id="GO:0005506">
    <property type="term" value="F:iron ion binding"/>
    <property type="evidence" value="ECO:0007669"/>
    <property type="project" value="InterPro"/>
</dbReference>
<keyword evidence="4" id="KW-0479">Metal-binding</keyword>
<dbReference type="Pfam" id="PF00848">
    <property type="entry name" value="Ring_hydroxyl_A"/>
    <property type="match status" value="1"/>
</dbReference>
<dbReference type="CDD" id="cd03469">
    <property type="entry name" value="Rieske_RO_Alpha_N"/>
    <property type="match status" value="1"/>
</dbReference>
<dbReference type="CDD" id="cd00680">
    <property type="entry name" value="RHO_alpha_C"/>
    <property type="match status" value="1"/>
</dbReference>
<dbReference type="Proteomes" id="UP000295135">
    <property type="component" value="Unassembled WGS sequence"/>
</dbReference>
<evidence type="ECO:0000256" key="5">
    <source>
        <dbReference type="ARBA" id="ARBA00023002"/>
    </source>
</evidence>
<dbReference type="EMBL" id="SLZY01000001">
    <property type="protein sequence ID" value="TCS74024.1"/>
    <property type="molecule type" value="Genomic_DNA"/>
</dbReference>
<comment type="caution">
    <text evidence="9">The sequence shown here is derived from an EMBL/GenBank/DDBJ whole genome shotgun (WGS) entry which is preliminary data.</text>
</comment>